<dbReference type="Proteomes" id="UP001501196">
    <property type="component" value="Unassembled WGS sequence"/>
</dbReference>
<proteinExistence type="predicted"/>
<dbReference type="Gene3D" id="2.60.120.260">
    <property type="entry name" value="Galactose-binding domain-like"/>
    <property type="match status" value="2"/>
</dbReference>
<dbReference type="InterPro" id="IPR017853">
    <property type="entry name" value="GH"/>
</dbReference>
<feature type="domain" description="CBM6" evidence="2">
    <location>
        <begin position="577"/>
        <end position="709"/>
    </location>
</feature>
<feature type="signal peptide" evidence="1">
    <location>
        <begin position="1"/>
        <end position="24"/>
    </location>
</feature>
<comment type="caution">
    <text evidence="3">The sequence shown here is derived from an EMBL/GenBank/DDBJ whole genome shotgun (WGS) entry which is preliminary data.</text>
</comment>
<reference evidence="3 4" key="1">
    <citation type="journal article" date="2019" name="Int. J. Syst. Evol. Microbiol.">
        <title>The Global Catalogue of Microorganisms (GCM) 10K type strain sequencing project: providing services to taxonomists for standard genome sequencing and annotation.</title>
        <authorList>
            <consortium name="The Broad Institute Genomics Platform"/>
            <consortium name="The Broad Institute Genome Sequencing Center for Infectious Disease"/>
            <person name="Wu L."/>
            <person name="Ma J."/>
        </authorList>
    </citation>
    <scope>NUCLEOTIDE SEQUENCE [LARGE SCALE GENOMIC DNA]</scope>
    <source>
        <strain evidence="3 4">JCM 15672</strain>
    </source>
</reference>
<dbReference type="InterPro" id="IPR005084">
    <property type="entry name" value="CBM6"/>
</dbReference>
<dbReference type="PROSITE" id="PS50231">
    <property type="entry name" value="RICIN_B_LECTIN"/>
    <property type="match status" value="1"/>
</dbReference>
<feature type="domain" description="CBM6" evidence="2">
    <location>
        <begin position="838"/>
        <end position="969"/>
    </location>
</feature>
<dbReference type="RefSeq" id="WP_344373194.1">
    <property type="nucleotide sequence ID" value="NZ_BAAAPW010000002.1"/>
</dbReference>
<accession>A0ABN2UG31</accession>
<dbReference type="EMBL" id="BAAAPW010000002">
    <property type="protein sequence ID" value="GAA2036820.1"/>
    <property type="molecule type" value="Genomic_DNA"/>
</dbReference>
<dbReference type="Pfam" id="PF00652">
    <property type="entry name" value="Ricin_B_lectin"/>
    <property type="match status" value="1"/>
</dbReference>
<organism evidence="3 4">
    <name type="scientific">Agromyces tropicus</name>
    <dbReference type="NCBI Taxonomy" id="555371"/>
    <lineage>
        <taxon>Bacteria</taxon>
        <taxon>Bacillati</taxon>
        <taxon>Actinomycetota</taxon>
        <taxon>Actinomycetes</taxon>
        <taxon>Micrococcales</taxon>
        <taxon>Microbacteriaceae</taxon>
        <taxon>Agromyces</taxon>
    </lineage>
</organism>
<dbReference type="InterPro" id="IPR008979">
    <property type="entry name" value="Galactose-bd-like_sf"/>
</dbReference>
<dbReference type="SUPFAM" id="SSF51445">
    <property type="entry name" value="(Trans)glycosidases"/>
    <property type="match status" value="1"/>
</dbReference>
<keyword evidence="4" id="KW-1185">Reference proteome</keyword>
<dbReference type="PROSITE" id="PS51175">
    <property type="entry name" value="CBM6"/>
    <property type="match status" value="2"/>
</dbReference>
<dbReference type="NCBIfam" id="NF038114">
    <property type="entry name" value="rightmost"/>
    <property type="match status" value="1"/>
</dbReference>
<dbReference type="SMART" id="SM00458">
    <property type="entry name" value="RICIN"/>
    <property type="match status" value="1"/>
</dbReference>
<evidence type="ECO:0000259" key="2">
    <source>
        <dbReference type="PROSITE" id="PS51175"/>
    </source>
</evidence>
<name>A0ABN2UG31_9MICO</name>
<keyword evidence="1" id="KW-0732">Signal</keyword>
<dbReference type="CDD" id="cd23418">
    <property type="entry name" value="beta-trefoil_Ricin_XLN-like"/>
    <property type="match status" value="1"/>
</dbReference>
<dbReference type="Gene3D" id="3.20.20.80">
    <property type="entry name" value="Glycosidases"/>
    <property type="match status" value="1"/>
</dbReference>
<dbReference type="Gene3D" id="2.80.10.50">
    <property type="match status" value="1"/>
</dbReference>
<evidence type="ECO:0000256" key="1">
    <source>
        <dbReference type="SAM" id="SignalP"/>
    </source>
</evidence>
<gene>
    <name evidence="3" type="ORF">GCM10009819_21810</name>
</gene>
<evidence type="ECO:0000313" key="4">
    <source>
        <dbReference type="Proteomes" id="UP001501196"/>
    </source>
</evidence>
<sequence length="1093" mass="117101">MASAALLAVVIGMGGVAMASPAVAADGDATVLRGVASNRCIDVPDTTHEPGTVVALQDCTGAENQLWTWTDDTELRVYGDRCLDVNGVVDAGTRVAIAECDGSDLQKWEVREDLSIRNVGDERFCVDAWQAATSNGTEIAIWWCSGAPNQLWKRTLVDEPANVSVDLAADTGAVYGGATGVLYGMSDDGVPSDDLVAGLRPRTLAQKPPAGDQHPNGDVLDISDAFFQNGGEQMVVYMQDVYSSWPYQEPADIQGDYLPRIRTQMQAVIDSGLPMERFAWVPYNEPDGIWYQDWNGGERENFLADWDAAYAVIKEMDPDALIVGPNEAIWHADRVRDLLTHAKDAGTLPDIMSWHELGTGSLGATGYRAHFEEYRGIEQDLGIGPFPINIDEYGNRHDMGNPGRLIQWLSMFEDTKVDGDMAFWTYAGNLSDHAAQTKMANGGWWVTKWYSDLSGHTVEFTPEAVRPDTMQGIAALDETKGLATVLLGGNALGATLTVENIPAELFDDEVDVLIETADVTGQEGEASSPRVDTVERMSVVDGEIAVVVPANEQAAYRVSILPASVDSPVEPDAVWAASYEAEDATIADAQAYSQTGDWSYAASGLMDVGSFNRPSSRVTFDVEVPADGTYELGIIHGSNTQWGQQALYVDDVFAQRVTYSATLDWTYRGRAEVPVELTAGAHTISLRASDENGPLDVYSDITLDRLDVSVPEPETLHYPLWQARLQGDVSIDHTRSARPVTLEPGASAQLFLGAPADGYYDLVRAGRATDAGELKVELSNRDLGTEAGAVPAGASTVTTTAYLHRGVNQVELTNTGSASVTVAELATVRNHGADEATVRTEAEDLVLDGGRVNGSRWASGGEFVGDLGENGAMTWDRPAAVGAGDYVLNVAYAQNERNFGHPYNVDIVTRFMDTTEAGGDTTRSPYRNNYTWDGFWAVTSDLTLSTDDGALTFDRSDGWAPNVDWLSLSPLTQGTTVTSISDFAKPAKVGGSLQQVKVGRVVPLTFEAFLDGVEVNDVSEVSVAVVEVSCDAGAVLGEDLASSAVPGATGLRYDTVEGVFIYNWKAPSPAGKCYAAIATLPGGGSVTAAFEVV</sequence>
<dbReference type="SUPFAM" id="SSF49785">
    <property type="entry name" value="Galactose-binding domain-like"/>
    <property type="match status" value="1"/>
</dbReference>
<dbReference type="InterPro" id="IPR000772">
    <property type="entry name" value="Ricin_B_lectin"/>
</dbReference>
<dbReference type="SUPFAM" id="SSF50370">
    <property type="entry name" value="Ricin B-like lectins"/>
    <property type="match status" value="1"/>
</dbReference>
<feature type="chain" id="PRO_5045357297" description="CBM6 domain-containing protein" evidence="1">
    <location>
        <begin position="25"/>
        <end position="1093"/>
    </location>
</feature>
<evidence type="ECO:0000313" key="3">
    <source>
        <dbReference type="EMBL" id="GAA2036820.1"/>
    </source>
</evidence>
<protein>
    <recommendedName>
        <fullName evidence="2">CBM6 domain-containing protein</fullName>
    </recommendedName>
</protein>
<dbReference type="InterPro" id="IPR035992">
    <property type="entry name" value="Ricin_B-like_lectins"/>
</dbReference>